<dbReference type="GO" id="GO:0006367">
    <property type="term" value="P:transcription initiation at RNA polymerase II promoter"/>
    <property type="evidence" value="ECO:0007669"/>
    <property type="project" value="InterPro"/>
</dbReference>
<evidence type="ECO:0000313" key="8">
    <source>
        <dbReference type="Proteomes" id="UP000509704"/>
    </source>
</evidence>
<dbReference type="CDD" id="cd07976">
    <property type="entry name" value="TFIIA_alpha_beta_like"/>
    <property type="match status" value="1"/>
</dbReference>
<feature type="compositionally biased region" description="Polar residues" evidence="6">
    <location>
        <begin position="73"/>
        <end position="104"/>
    </location>
</feature>
<evidence type="ECO:0000256" key="1">
    <source>
        <dbReference type="ARBA" id="ARBA00004123"/>
    </source>
</evidence>
<dbReference type="EMBL" id="CP058604">
    <property type="protein sequence ID" value="QLG70454.1"/>
    <property type="molecule type" value="Genomic_DNA"/>
</dbReference>
<feature type="compositionally biased region" description="Polar residues" evidence="6">
    <location>
        <begin position="119"/>
        <end position="133"/>
    </location>
</feature>
<evidence type="ECO:0000256" key="2">
    <source>
        <dbReference type="ARBA" id="ARBA00010059"/>
    </source>
</evidence>
<accession>A0A7H9AWH8</accession>
<dbReference type="SUPFAM" id="SSF50784">
    <property type="entry name" value="Transcription factor IIA (TFIIA), beta-barrel domain"/>
    <property type="match status" value="1"/>
</dbReference>
<dbReference type="GeneID" id="59234090"/>
<dbReference type="FunFam" id="1.10.287.100:FF:000001">
    <property type="entry name" value="Transcription initiation factor IIA subunit"/>
    <property type="match status" value="1"/>
</dbReference>
<reference evidence="7 8" key="1">
    <citation type="submission" date="2020-07" db="EMBL/GenBank/DDBJ databases">
        <title>The yeast mating-type switching endonuclease HO is a domesticated member of an unorthodox homing genetic element family.</title>
        <authorList>
            <person name="Coughlan A.Y."/>
            <person name="Lombardi L."/>
            <person name="Braun-Galleani S."/>
            <person name="Martos A.R."/>
            <person name="Galeote V."/>
            <person name="Bigey F."/>
            <person name="Dequin S."/>
            <person name="Byrne K.P."/>
            <person name="Wolfe K.H."/>
        </authorList>
    </citation>
    <scope>NUCLEOTIDE SEQUENCE [LARGE SCALE GENOMIC DNA]</scope>
    <source>
        <strain evidence="7 8">NRRL Y-6702</strain>
    </source>
</reference>
<dbReference type="Pfam" id="PF03153">
    <property type="entry name" value="TFIIA"/>
    <property type="match status" value="1"/>
</dbReference>
<keyword evidence="4" id="KW-0539">Nucleus</keyword>
<dbReference type="InterPro" id="IPR009088">
    <property type="entry name" value="TFIIA_b-brl"/>
</dbReference>
<organism evidence="7 8">
    <name type="scientific">Zygotorulaspora mrakii</name>
    <name type="common">Zygosaccharomyces mrakii</name>
    <dbReference type="NCBI Taxonomy" id="42260"/>
    <lineage>
        <taxon>Eukaryota</taxon>
        <taxon>Fungi</taxon>
        <taxon>Dikarya</taxon>
        <taxon>Ascomycota</taxon>
        <taxon>Saccharomycotina</taxon>
        <taxon>Saccharomycetes</taxon>
        <taxon>Saccharomycetales</taxon>
        <taxon>Saccharomycetaceae</taxon>
        <taxon>Zygotorulaspora</taxon>
    </lineage>
</organism>
<evidence type="ECO:0000256" key="3">
    <source>
        <dbReference type="ARBA" id="ARBA00023163"/>
    </source>
</evidence>
<dbReference type="KEGG" id="zmk:HG535_0A03930"/>
<proteinExistence type="inferred from homology"/>
<dbReference type="Proteomes" id="UP000509704">
    <property type="component" value="Chromosome 1"/>
</dbReference>
<dbReference type="InterPro" id="IPR004855">
    <property type="entry name" value="TFIIA_asu/bsu"/>
</dbReference>
<dbReference type="PANTHER" id="PTHR12694:SF8">
    <property type="entry name" value="TRANSCRIPTION INITIATION FACTOR IIA SUBUNIT 1"/>
    <property type="match status" value="1"/>
</dbReference>
<feature type="region of interest" description="Disordered" evidence="6">
    <location>
        <begin position="199"/>
        <end position="227"/>
    </location>
</feature>
<feature type="compositionally biased region" description="Low complexity" evidence="6">
    <location>
        <begin position="139"/>
        <end position="148"/>
    </location>
</feature>
<dbReference type="Gene3D" id="2.30.18.10">
    <property type="entry name" value="Transcription factor IIA (TFIIA), beta-barrel domain"/>
    <property type="match status" value="1"/>
</dbReference>
<comment type="similarity">
    <text evidence="2">Belongs to the TFIIA subunit 1 family.</text>
</comment>
<evidence type="ECO:0000256" key="6">
    <source>
        <dbReference type="SAM" id="MobiDB-lite"/>
    </source>
</evidence>
<evidence type="ECO:0000256" key="4">
    <source>
        <dbReference type="ARBA" id="ARBA00023242"/>
    </source>
</evidence>
<dbReference type="SUPFAM" id="SSF47396">
    <property type="entry name" value="Transcription factor IIA (TFIIA), alpha-helical domain"/>
    <property type="match status" value="1"/>
</dbReference>
<keyword evidence="3" id="KW-0804">Transcription</keyword>
<dbReference type="PANTHER" id="PTHR12694">
    <property type="entry name" value="TRANSCRIPTION INITIATION FACTOR IIA SUBUNIT 1"/>
    <property type="match status" value="1"/>
</dbReference>
<dbReference type="Gene3D" id="1.10.287.100">
    <property type="match status" value="1"/>
</dbReference>
<dbReference type="OrthoDB" id="6275927at2759"/>
<dbReference type="GO" id="GO:0005672">
    <property type="term" value="C:transcription factor TFIIA complex"/>
    <property type="evidence" value="ECO:0007669"/>
    <property type="project" value="InterPro"/>
</dbReference>
<dbReference type="RefSeq" id="XP_037142182.1">
    <property type="nucleotide sequence ID" value="XM_037286287.1"/>
</dbReference>
<gene>
    <name evidence="7" type="ORF">HG535_0A03930</name>
</gene>
<dbReference type="AlphaFoldDB" id="A0A7H9AWH8"/>
<comment type="subcellular location">
    <subcellularLocation>
        <location evidence="1">Nucleus</location>
    </subcellularLocation>
</comment>
<evidence type="ECO:0000313" key="7">
    <source>
        <dbReference type="EMBL" id="QLG70454.1"/>
    </source>
</evidence>
<feature type="compositionally biased region" description="Basic and acidic residues" evidence="6">
    <location>
        <begin position="149"/>
        <end position="177"/>
    </location>
</feature>
<feature type="compositionally biased region" description="Acidic residues" evidence="6">
    <location>
        <begin position="213"/>
        <end position="227"/>
    </location>
</feature>
<feature type="region of interest" description="Disordered" evidence="6">
    <location>
        <begin position="51"/>
        <end position="183"/>
    </location>
</feature>
<dbReference type="FunFam" id="2.30.18.10:FF:000007">
    <property type="entry name" value="TOA1p TFIIA large subunit"/>
    <property type="match status" value="1"/>
</dbReference>
<protein>
    <recommendedName>
        <fullName evidence="5">Transcription initiation factor IIA large subunit</fullName>
    </recommendedName>
</protein>
<dbReference type="SMART" id="SM01371">
    <property type="entry name" value="TFIIA"/>
    <property type="match status" value="1"/>
</dbReference>
<keyword evidence="8" id="KW-1185">Reference proteome</keyword>
<sequence length="285" mass="31992">MSNTEASRVYELIVESVVNEVREDFENAGIDEQTLQDLKQVWQTKLSETKVTKFSWDPQENEGQLGTDGMDNDGTNAFNGLNESSNTGSKTNAVPSEYSLNESQGLVLPGFPNEEANKTESSATINETPNGQENKVEEPVANQQQEQAQEARNEGNEEDIRDREDQKVKTEQDRDNNLDDSQQIELTISYGDSEKADALKQESKKAKRSALLDADEVGSELDDSDDDYLISEGEEDGPDENLMLCLYDKVTRAKARWKCSLKDGIVTINRKDFTFQKSQVEAEWV</sequence>
<evidence type="ECO:0000256" key="5">
    <source>
        <dbReference type="ARBA" id="ARBA00074154"/>
    </source>
</evidence>
<name>A0A7H9AWH8_ZYGMR</name>